<name>A0A564YFD4_HYMDI</name>
<feature type="transmembrane region" description="Helical" evidence="1">
    <location>
        <begin position="56"/>
        <end position="79"/>
    </location>
</feature>
<keyword evidence="1" id="KW-1133">Transmembrane helix</keyword>
<feature type="transmembrane region" description="Helical" evidence="1">
    <location>
        <begin position="116"/>
        <end position="140"/>
    </location>
</feature>
<keyword evidence="1" id="KW-0472">Membrane</keyword>
<dbReference type="EMBL" id="CABIJS010000166">
    <property type="protein sequence ID" value="VUZ45244.1"/>
    <property type="molecule type" value="Genomic_DNA"/>
</dbReference>
<evidence type="ECO:0000256" key="1">
    <source>
        <dbReference type="SAM" id="Phobius"/>
    </source>
</evidence>
<proteinExistence type="predicted"/>
<evidence type="ECO:0000313" key="2">
    <source>
        <dbReference type="EMBL" id="VUZ45244.1"/>
    </source>
</evidence>
<sequence length="143" mass="15575">MAIENENEYEKNIRVGKIVKPLAALDVALLVLSFIIISYGAYTVTKLEPTKASPGVTYATLVISIIAALTSLICAIAYYLEYFVVSNLATLFNLLWIILEIIMGALIIVLQHGTLFGSIVLVCSALSLICLAIRVAIIVFRIL</sequence>
<protein>
    <recommendedName>
        <fullName evidence="4">MARVEL domain-containing protein</fullName>
    </recommendedName>
</protein>
<evidence type="ECO:0008006" key="4">
    <source>
        <dbReference type="Google" id="ProtNLM"/>
    </source>
</evidence>
<accession>A0A564YFD4</accession>
<evidence type="ECO:0000313" key="3">
    <source>
        <dbReference type="Proteomes" id="UP000321570"/>
    </source>
</evidence>
<feature type="transmembrane region" description="Helical" evidence="1">
    <location>
        <begin position="91"/>
        <end position="110"/>
    </location>
</feature>
<dbReference type="Proteomes" id="UP000321570">
    <property type="component" value="Unassembled WGS sequence"/>
</dbReference>
<dbReference type="AlphaFoldDB" id="A0A564YFD4"/>
<reference evidence="2 3" key="1">
    <citation type="submission" date="2019-07" db="EMBL/GenBank/DDBJ databases">
        <authorList>
            <person name="Jastrzebski P J."/>
            <person name="Paukszto L."/>
            <person name="Jastrzebski P J."/>
        </authorList>
    </citation>
    <scope>NUCLEOTIDE SEQUENCE [LARGE SCALE GENOMIC DNA]</scope>
    <source>
        <strain evidence="2 3">WMS-il1</strain>
    </source>
</reference>
<feature type="transmembrane region" description="Helical" evidence="1">
    <location>
        <begin position="21"/>
        <end position="44"/>
    </location>
</feature>
<organism evidence="2 3">
    <name type="scientific">Hymenolepis diminuta</name>
    <name type="common">Rat tapeworm</name>
    <dbReference type="NCBI Taxonomy" id="6216"/>
    <lineage>
        <taxon>Eukaryota</taxon>
        <taxon>Metazoa</taxon>
        <taxon>Spiralia</taxon>
        <taxon>Lophotrochozoa</taxon>
        <taxon>Platyhelminthes</taxon>
        <taxon>Cestoda</taxon>
        <taxon>Eucestoda</taxon>
        <taxon>Cyclophyllidea</taxon>
        <taxon>Hymenolepididae</taxon>
        <taxon>Hymenolepis</taxon>
    </lineage>
</organism>
<gene>
    <name evidence="2" type="ORF">WMSIL1_LOCUS5299</name>
</gene>
<keyword evidence="3" id="KW-1185">Reference proteome</keyword>
<keyword evidence="1" id="KW-0812">Transmembrane</keyword>